<name>A0A0B7ABU2_9EUPU</name>
<reference evidence="2" key="1">
    <citation type="submission" date="2014-12" db="EMBL/GenBank/DDBJ databases">
        <title>Insight into the proteome of Arion vulgaris.</title>
        <authorList>
            <person name="Aradska J."/>
            <person name="Bulat T."/>
            <person name="Smidak R."/>
            <person name="Sarate P."/>
            <person name="Gangsoo J."/>
            <person name="Sialana F."/>
            <person name="Bilban M."/>
            <person name="Lubec G."/>
        </authorList>
    </citation>
    <scope>NUCLEOTIDE SEQUENCE</scope>
    <source>
        <tissue evidence="2">Skin</tissue>
    </source>
</reference>
<gene>
    <name evidence="2" type="primary">ORF104648</name>
    <name evidence="1" type="synonym">ORF104636</name>
</gene>
<feature type="non-terminal residue" evidence="2">
    <location>
        <position position="1"/>
    </location>
</feature>
<proteinExistence type="predicted"/>
<evidence type="ECO:0000313" key="1">
    <source>
        <dbReference type="EMBL" id="CEK77439.1"/>
    </source>
</evidence>
<accession>A0A0B7ABU2</accession>
<dbReference type="AlphaFoldDB" id="A0A0B7ABU2"/>
<protein>
    <submittedName>
        <fullName evidence="2">Uncharacterized protein</fullName>
    </submittedName>
</protein>
<sequence length="288" mass="32541">SSDLEKRLLNLQLKANKTNIKPTTISVGVGDGRVDVVEKIEQSIHSPRTFEFPKSYFSDKNLPSNQSGLVKSPPLTLPKPTRTFSVGVGDHSVTEPYSLQPNLPTGYTLQEHERTYDIHSRTVLEQINLPLNRINIPSLNMSFQNAPNNFDTSNRETKTSTTLHTVPDSSLHTGLDSNQPHFVINQIQRSIPKALTRTIGTGDGNVFDGSGLHVHEKELRTVIIGQASPVAREMWVLNVELQHAMWVCHLCAMKQSLKQERWVLMSIMIPVAFIRHWTLKEKLNFVWH</sequence>
<dbReference type="EMBL" id="HACG01030574">
    <property type="protein sequence ID" value="CEK77439.1"/>
    <property type="molecule type" value="Transcribed_RNA"/>
</dbReference>
<dbReference type="EMBL" id="HACG01030576">
    <property type="protein sequence ID" value="CEK77441.1"/>
    <property type="molecule type" value="Transcribed_RNA"/>
</dbReference>
<evidence type="ECO:0000313" key="2">
    <source>
        <dbReference type="EMBL" id="CEK77441.1"/>
    </source>
</evidence>
<organism evidence="2">
    <name type="scientific">Arion vulgaris</name>
    <dbReference type="NCBI Taxonomy" id="1028688"/>
    <lineage>
        <taxon>Eukaryota</taxon>
        <taxon>Metazoa</taxon>
        <taxon>Spiralia</taxon>
        <taxon>Lophotrochozoa</taxon>
        <taxon>Mollusca</taxon>
        <taxon>Gastropoda</taxon>
        <taxon>Heterobranchia</taxon>
        <taxon>Euthyneura</taxon>
        <taxon>Panpulmonata</taxon>
        <taxon>Eupulmonata</taxon>
        <taxon>Stylommatophora</taxon>
        <taxon>Helicina</taxon>
        <taxon>Arionoidea</taxon>
        <taxon>Arionidae</taxon>
        <taxon>Arion</taxon>
    </lineage>
</organism>